<dbReference type="STRING" id="1448308.A0A2T2P706"/>
<evidence type="ECO:0000313" key="1">
    <source>
        <dbReference type="EMBL" id="PSN73452.1"/>
    </source>
</evidence>
<protein>
    <submittedName>
        <fullName evidence="1">Uncharacterized protein</fullName>
    </submittedName>
</protein>
<gene>
    <name evidence="1" type="ORF">BS50DRAFT_543081</name>
</gene>
<sequence>MASTLDPISRFQHLLHHAKMLIASHGPYTTYPGTTVLTRAAHARENIRPASTRTLAKSFAAAQDSASSAQPDGPAKDDLRLFQAVWEATIRALEKLIQDGNLDHESFGWGIYGLSSGYLPYLASENSSADDMFHSYRKRLHDALRILPRLNSSSNESETVSSPGAERVHNLTTARRHVHIFANLLCQKIGGNWENLRWWHAIAVVERWIGKLGLAREPVTLTMEKNVGEELSSHDSRSPLSF</sequence>
<reference evidence="1 2" key="1">
    <citation type="journal article" date="2018" name="Front. Microbiol.">
        <title>Genome-Wide Analysis of Corynespora cassiicola Leaf Fall Disease Putative Effectors.</title>
        <authorList>
            <person name="Lopez D."/>
            <person name="Ribeiro S."/>
            <person name="Label P."/>
            <person name="Fumanal B."/>
            <person name="Venisse J.S."/>
            <person name="Kohler A."/>
            <person name="de Oliveira R.R."/>
            <person name="Labutti K."/>
            <person name="Lipzen A."/>
            <person name="Lail K."/>
            <person name="Bauer D."/>
            <person name="Ohm R.A."/>
            <person name="Barry K.W."/>
            <person name="Spatafora J."/>
            <person name="Grigoriev I.V."/>
            <person name="Martin F.M."/>
            <person name="Pujade-Renaud V."/>
        </authorList>
    </citation>
    <scope>NUCLEOTIDE SEQUENCE [LARGE SCALE GENOMIC DNA]</scope>
    <source>
        <strain evidence="1 2">Philippines</strain>
    </source>
</reference>
<name>A0A2T2P706_CORCC</name>
<evidence type="ECO:0000313" key="2">
    <source>
        <dbReference type="Proteomes" id="UP000240883"/>
    </source>
</evidence>
<accession>A0A2T2P706</accession>
<dbReference type="OrthoDB" id="3785918at2759"/>
<keyword evidence="2" id="KW-1185">Reference proteome</keyword>
<organism evidence="1 2">
    <name type="scientific">Corynespora cassiicola Philippines</name>
    <dbReference type="NCBI Taxonomy" id="1448308"/>
    <lineage>
        <taxon>Eukaryota</taxon>
        <taxon>Fungi</taxon>
        <taxon>Dikarya</taxon>
        <taxon>Ascomycota</taxon>
        <taxon>Pezizomycotina</taxon>
        <taxon>Dothideomycetes</taxon>
        <taxon>Pleosporomycetidae</taxon>
        <taxon>Pleosporales</taxon>
        <taxon>Corynesporascaceae</taxon>
        <taxon>Corynespora</taxon>
    </lineage>
</organism>
<dbReference type="AlphaFoldDB" id="A0A2T2P706"/>
<dbReference type="Proteomes" id="UP000240883">
    <property type="component" value="Unassembled WGS sequence"/>
</dbReference>
<dbReference type="EMBL" id="KZ678129">
    <property type="protein sequence ID" value="PSN73452.1"/>
    <property type="molecule type" value="Genomic_DNA"/>
</dbReference>
<proteinExistence type="predicted"/>